<accession>A0AAC9BN23</accession>
<dbReference type="InterPro" id="IPR024370">
    <property type="entry name" value="PBP_domain"/>
</dbReference>
<dbReference type="SUPFAM" id="SSF53850">
    <property type="entry name" value="Periplasmic binding protein-like II"/>
    <property type="match status" value="1"/>
</dbReference>
<proteinExistence type="inferred from homology"/>
<evidence type="ECO:0000256" key="1">
    <source>
        <dbReference type="ARBA" id="ARBA00008725"/>
    </source>
</evidence>
<dbReference type="PANTHER" id="PTHR42996:SF1">
    <property type="entry name" value="PHOSPHATE-BINDING PROTEIN PSTS"/>
    <property type="match status" value="1"/>
</dbReference>
<dbReference type="KEGG" id="rin:ACS15_5000"/>
<evidence type="ECO:0000313" key="4">
    <source>
        <dbReference type="EMBL" id="ANH75588.1"/>
    </source>
</evidence>
<organism evidence="4 5">
    <name type="scientific">Ralstonia insidiosa</name>
    <dbReference type="NCBI Taxonomy" id="190721"/>
    <lineage>
        <taxon>Bacteria</taxon>
        <taxon>Pseudomonadati</taxon>
        <taxon>Pseudomonadota</taxon>
        <taxon>Betaproteobacteria</taxon>
        <taxon>Burkholderiales</taxon>
        <taxon>Burkholderiaceae</taxon>
        <taxon>Ralstonia</taxon>
    </lineage>
</organism>
<dbReference type="PANTHER" id="PTHR42996">
    <property type="entry name" value="PHOSPHATE-BINDING PROTEIN PSTS"/>
    <property type="match status" value="1"/>
</dbReference>
<dbReference type="Proteomes" id="UP000077927">
    <property type="component" value="Chromosome 2"/>
</dbReference>
<comment type="similarity">
    <text evidence="1">Belongs to the PstS family.</text>
</comment>
<dbReference type="EMBL" id="CP012606">
    <property type="protein sequence ID" value="ANH75588.1"/>
    <property type="molecule type" value="Genomic_DNA"/>
</dbReference>
<feature type="chain" id="PRO_5042248374" evidence="2">
    <location>
        <begin position="26"/>
        <end position="229"/>
    </location>
</feature>
<feature type="signal peptide" evidence="2">
    <location>
        <begin position="1"/>
        <end position="25"/>
    </location>
</feature>
<dbReference type="RefSeq" id="WP_082931235.1">
    <property type="nucleotide sequence ID" value="NZ_CP012606.1"/>
</dbReference>
<feature type="domain" description="PBP" evidence="3">
    <location>
        <begin position="39"/>
        <end position="205"/>
    </location>
</feature>
<dbReference type="Gene3D" id="3.40.190.10">
    <property type="entry name" value="Periplasmic binding protein-like II"/>
    <property type="match status" value="1"/>
</dbReference>
<dbReference type="AlphaFoldDB" id="A0AAC9BN23"/>
<sequence>MRHALHSVFTLIVLSTVGIAATALAGTQPYPTPQSPVVVGGGSSLGAPLYAAEIGAFGPNHIYGTTGSGIGKTSLLTNNPNWWIRGESDSFNSAYVPPRTDTVVHYAGSDSVLSASEINTYNANRRPTEGNLVQIPSFGTAVGIPFKKAGLSTLTLNDDQLCGIFSGQITDWSALDSSVSGMIKVVYHSDSSGTSEILTRHLNAVCVIGYNSNVTFVISTKLSDSFPGA</sequence>
<evidence type="ECO:0000259" key="3">
    <source>
        <dbReference type="Pfam" id="PF12849"/>
    </source>
</evidence>
<keyword evidence="2" id="KW-0732">Signal</keyword>
<gene>
    <name evidence="4" type="ORF">ACS15_5000</name>
</gene>
<dbReference type="InterPro" id="IPR050962">
    <property type="entry name" value="Phosphate-bind_PstS"/>
</dbReference>
<evidence type="ECO:0000313" key="5">
    <source>
        <dbReference type="Proteomes" id="UP000077927"/>
    </source>
</evidence>
<evidence type="ECO:0000256" key="2">
    <source>
        <dbReference type="SAM" id="SignalP"/>
    </source>
</evidence>
<dbReference type="Pfam" id="PF12849">
    <property type="entry name" value="PBP_like_2"/>
    <property type="match status" value="1"/>
</dbReference>
<name>A0AAC9BN23_9RALS</name>
<reference evidence="4 5" key="1">
    <citation type="submission" date="2015-09" db="EMBL/GenBank/DDBJ databases">
        <authorList>
            <person name="Xu Y."/>
            <person name="Nagy A."/>
            <person name="Liu N.T."/>
            <person name="Nou X."/>
        </authorList>
    </citation>
    <scope>NUCLEOTIDE SEQUENCE [LARGE SCALE GENOMIC DNA]</scope>
    <source>
        <strain evidence="4 5">FC1138</strain>
    </source>
</reference>
<protein>
    <submittedName>
        <fullName evidence="4">PBP superfamily domain protein</fullName>
    </submittedName>
</protein>